<dbReference type="CDD" id="cd00371">
    <property type="entry name" value="HMA"/>
    <property type="match status" value="1"/>
</dbReference>
<protein>
    <recommendedName>
        <fullName evidence="1">HMA domain-containing protein</fullName>
    </recommendedName>
</protein>
<evidence type="ECO:0000259" key="1">
    <source>
        <dbReference type="PROSITE" id="PS50846"/>
    </source>
</evidence>
<feature type="domain" description="HMA" evidence="1">
    <location>
        <begin position="4"/>
        <end position="70"/>
    </location>
</feature>
<reference evidence="3" key="1">
    <citation type="journal article" date="2019" name="Int. J. Syst. Evol. Microbiol.">
        <title>The Global Catalogue of Microorganisms (GCM) 10K type strain sequencing project: providing services to taxonomists for standard genome sequencing and annotation.</title>
        <authorList>
            <consortium name="The Broad Institute Genomics Platform"/>
            <consortium name="The Broad Institute Genome Sequencing Center for Infectious Disease"/>
            <person name="Wu L."/>
            <person name="Ma J."/>
        </authorList>
    </citation>
    <scope>NUCLEOTIDE SEQUENCE [LARGE SCALE GENOMIC DNA]</scope>
    <source>
        <strain evidence="3">CGMCC 1.12749</strain>
    </source>
</reference>
<organism evidence="2 3">
    <name type="scientific">Pontibacter amylolyticus</name>
    <dbReference type="NCBI Taxonomy" id="1424080"/>
    <lineage>
        <taxon>Bacteria</taxon>
        <taxon>Pseudomonadati</taxon>
        <taxon>Bacteroidota</taxon>
        <taxon>Cytophagia</taxon>
        <taxon>Cytophagales</taxon>
        <taxon>Hymenobacteraceae</taxon>
        <taxon>Pontibacter</taxon>
    </lineage>
</organism>
<gene>
    <name evidence="2" type="ORF">GCM10011323_07140</name>
</gene>
<sequence>MLNMKTYKFKTTINCGSCVRAVTPHLNKLEGVQDWKVDTDNPDKILEVNTDSLDAQVIKSTVEKAGFKAEQV</sequence>
<dbReference type="InterPro" id="IPR006121">
    <property type="entry name" value="HMA_dom"/>
</dbReference>
<dbReference type="Pfam" id="PF00403">
    <property type="entry name" value="HMA"/>
    <property type="match status" value="1"/>
</dbReference>
<keyword evidence="3" id="KW-1185">Reference proteome</keyword>
<dbReference type="SUPFAM" id="SSF55008">
    <property type="entry name" value="HMA, heavy metal-associated domain"/>
    <property type="match status" value="1"/>
</dbReference>
<accession>A0ABQ1VY52</accession>
<comment type="caution">
    <text evidence="2">The sequence shown here is derived from an EMBL/GenBank/DDBJ whole genome shotgun (WGS) entry which is preliminary data.</text>
</comment>
<dbReference type="EMBL" id="BMFP01000001">
    <property type="protein sequence ID" value="GGG04928.1"/>
    <property type="molecule type" value="Genomic_DNA"/>
</dbReference>
<evidence type="ECO:0000313" key="2">
    <source>
        <dbReference type="EMBL" id="GGG04928.1"/>
    </source>
</evidence>
<proteinExistence type="predicted"/>
<name>A0ABQ1VY52_9BACT</name>
<dbReference type="InterPro" id="IPR036163">
    <property type="entry name" value="HMA_dom_sf"/>
</dbReference>
<dbReference type="Gene3D" id="3.30.70.100">
    <property type="match status" value="1"/>
</dbReference>
<dbReference type="Proteomes" id="UP000634043">
    <property type="component" value="Unassembled WGS sequence"/>
</dbReference>
<dbReference type="PROSITE" id="PS50846">
    <property type="entry name" value="HMA_2"/>
    <property type="match status" value="1"/>
</dbReference>
<evidence type="ECO:0000313" key="3">
    <source>
        <dbReference type="Proteomes" id="UP000634043"/>
    </source>
</evidence>